<dbReference type="EMBL" id="CP013910">
    <property type="protein sequence ID" value="ALW87671.1"/>
    <property type="molecule type" value="Genomic_DNA"/>
</dbReference>
<protein>
    <submittedName>
        <fullName evidence="1">Uncharacterized protein</fullName>
    </submittedName>
</protein>
<evidence type="ECO:0000313" key="2">
    <source>
        <dbReference type="Proteomes" id="UP000060071"/>
    </source>
</evidence>
<sequence length="169" mass="18828">MSDIQPEALETLRGIQERLAAFPRMHGKYRLDLISTAEWQRGGLSEEEMLDRLFKLWGEHETLSAYLEKMPPIASQGQVASGWVEYATNPSDAPEFLRQSLIGGGSIGHTVETVPARVAEELVTDFFGLFEQPTAYSGLGWSDPQYVFENGVVILDEKMAGMFLVVESD</sequence>
<name>A0ABM5X1S9_9DEIO</name>
<proteinExistence type="predicted"/>
<keyword evidence="2" id="KW-1185">Reference proteome</keyword>
<gene>
    <name evidence="1" type="ORF">AUC44_01150</name>
</gene>
<organism evidence="1 2">
    <name type="scientific">Deinococcus actinosclerus</name>
    <dbReference type="NCBI Taxonomy" id="1768108"/>
    <lineage>
        <taxon>Bacteria</taxon>
        <taxon>Thermotogati</taxon>
        <taxon>Deinococcota</taxon>
        <taxon>Deinococci</taxon>
        <taxon>Deinococcales</taxon>
        <taxon>Deinococcaceae</taxon>
        <taxon>Deinococcus</taxon>
    </lineage>
</organism>
<dbReference type="RefSeq" id="WP_062157024.1">
    <property type="nucleotide sequence ID" value="NZ_CP013910.1"/>
</dbReference>
<accession>A0ABM5X1S9</accession>
<dbReference type="Proteomes" id="UP000060071">
    <property type="component" value="Chromosome"/>
</dbReference>
<evidence type="ECO:0000313" key="1">
    <source>
        <dbReference type="EMBL" id="ALW87671.1"/>
    </source>
</evidence>
<reference evidence="1 2" key="1">
    <citation type="submission" date="2015-12" db="EMBL/GenBank/DDBJ databases">
        <authorList>
            <person name="Kim M.K."/>
            <person name="Srinivasan S."/>
            <person name="Lee J.-J."/>
            <person name="Kim K."/>
        </authorList>
    </citation>
    <scope>NUCLEOTIDE SEQUENCE [LARGE SCALE GENOMIC DNA]</scope>
    <source>
        <strain evidence="1 2">BM2</strain>
    </source>
</reference>